<dbReference type="GO" id="GO:0030170">
    <property type="term" value="F:pyridoxal phosphate binding"/>
    <property type="evidence" value="ECO:0007669"/>
    <property type="project" value="InterPro"/>
</dbReference>
<evidence type="ECO:0000313" key="6">
    <source>
        <dbReference type="EMBL" id="MPN14659.1"/>
    </source>
</evidence>
<accession>A0A645FMT9</accession>
<dbReference type="InterPro" id="IPR015422">
    <property type="entry name" value="PyrdxlP-dep_Trfase_small"/>
</dbReference>
<dbReference type="SUPFAM" id="SSF53383">
    <property type="entry name" value="PLP-dependent transferases"/>
    <property type="match status" value="1"/>
</dbReference>
<dbReference type="EC" id="2.6.1.39" evidence="6"/>
<proteinExistence type="predicted"/>
<evidence type="ECO:0000259" key="5">
    <source>
        <dbReference type="Pfam" id="PF00155"/>
    </source>
</evidence>
<organism evidence="6">
    <name type="scientific">bioreactor metagenome</name>
    <dbReference type="NCBI Taxonomy" id="1076179"/>
    <lineage>
        <taxon>unclassified sequences</taxon>
        <taxon>metagenomes</taxon>
        <taxon>ecological metagenomes</taxon>
    </lineage>
</organism>
<dbReference type="CDD" id="cd00609">
    <property type="entry name" value="AAT_like"/>
    <property type="match status" value="1"/>
</dbReference>
<dbReference type="AlphaFoldDB" id="A0A645FMT9"/>
<dbReference type="Gene3D" id="3.40.640.10">
    <property type="entry name" value="Type I PLP-dependent aspartate aminotransferase-like (Major domain)"/>
    <property type="match status" value="1"/>
</dbReference>
<feature type="domain" description="Aminotransferase class I/classII large" evidence="5">
    <location>
        <begin position="2"/>
        <end position="188"/>
    </location>
</feature>
<keyword evidence="3 6" id="KW-0808">Transferase</keyword>
<dbReference type="GO" id="GO:0047536">
    <property type="term" value="F:2-aminoadipate transaminase activity"/>
    <property type="evidence" value="ECO:0007669"/>
    <property type="project" value="UniProtKB-EC"/>
</dbReference>
<gene>
    <name evidence="6" type="primary">lysN_34</name>
    <name evidence="6" type="ORF">SDC9_161986</name>
</gene>
<dbReference type="EMBL" id="VSSQ01061294">
    <property type="protein sequence ID" value="MPN14659.1"/>
    <property type="molecule type" value="Genomic_DNA"/>
</dbReference>
<comment type="caution">
    <text evidence="6">The sequence shown here is derived from an EMBL/GenBank/DDBJ whole genome shotgun (WGS) entry which is preliminary data.</text>
</comment>
<evidence type="ECO:0000256" key="1">
    <source>
        <dbReference type="ARBA" id="ARBA00001933"/>
    </source>
</evidence>
<evidence type="ECO:0000256" key="3">
    <source>
        <dbReference type="ARBA" id="ARBA00022679"/>
    </source>
</evidence>
<dbReference type="InterPro" id="IPR004839">
    <property type="entry name" value="Aminotransferase_I/II_large"/>
</dbReference>
<reference evidence="6" key="1">
    <citation type="submission" date="2019-08" db="EMBL/GenBank/DDBJ databases">
        <authorList>
            <person name="Kucharzyk K."/>
            <person name="Murdoch R.W."/>
            <person name="Higgins S."/>
            <person name="Loffler F."/>
        </authorList>
    </citation>
    <scope>NUCLEOTIDE SEQUENCE</scope>
</reference>
<dbReference type="InterPro" id="IPR050859">
    <property type="entry name" value="Class-I_PLP-dep_aminotransf"/>
</dbReference>
<dbReference type="PANTHER" id="PTHR42790">
    <property type="entry name" value="AMINOTRANSFERASE"/>
    <property type="match status" value="1"/>
</dbReference>
<dbReference type="GO" id="GO:1901605">
    <property type="term" value="P:alpha-amino acid metabolic process"/>
    <property type="evidence" value="ECO:0007669"/>
    <property type="project" value="TreeGrafter"/>
</dbReference>
<protein>
    <submittedName>
        <fullName evidence="6">2-aminoadipate transaminase</fullName>
        <ecNumber evidence="6">2.6.1.39</ecNumber>
    </submittedName>
</protein>
<dbReference type="InterPro" id="IPR015421">
    <property type="entry name" value="PyrdxlP-dep_Trfase_major"/>
</dbReference>
<name>A0A645FMT9_9ZZZZ</name>
<keyword evidence="4" id="KW-0663">Pyridoxal phosphate</keyword>
<comment type="cofactor">
    <cofactor evidence="1">
        <name>pyridoxal 5'-phosphate</name>
        <dbReference type="ChEBI" id="CHEBI:597326"/>
    </cofactor>
</comment>
<keyword evidence="2 6" id="KW-0032">Aminotransferase</keyword>
<evidence type="ECO:0000256" key="2">
    <source>
        <dbReference type="ARBA" id="ARBA00022576"/>
    </source>
</evidence>
<dbReference type="InterPro" id="IPR015424">
    <property type="entry name" value="PyrdxlP-dep_Trfase"/>
</dbReference>
<dbReference type="PANTHER" id="PTHR42790:SF19">
    <property type="entry name" value="KYNURENINE_ALPHA-AMINOADIPATE AMINOTRANSFERASE, MITOCHONDRIAL"/>
    <property type="match status" value="1"/>
</dbReference>
<dbReference type="Pfam" id="PF00155">
    <property type="entry name" value="Aminotran_1_2"/>
    <property type="match status" value="1"/>
</dbReference>
<evidence type="ECO:0000256" key="4">
    <source>
        <dbReference type="ARBA" id="ARBA00022898"/>
    </source>
</evidence>
<sequence>MAARHGVVVAEDDPYRALRYSGPELPAIKSFDQEGFVVLLGSFSKIISPGLRVGFMAGDPELISRCAVCKQCADVHTPTLNQAIIEYYLRHGLLKEHISAIRPVYGEMMNAMLSKLPDISQIASYTKPEGGLFIFAFLQEGLDALSFLRPAIDRGLAFVPGESFYVEGGHKNTLRLNFSGTDLMGIQRGMDILKDCLSGIE</sequence>
<dbReference type="Gene3D" id="3.90.1150.10">
    <property type="entry name" value="Aspartate Aminotransferase, domain 1"/>
    <property type="match status" value="1"/>
</dbReference>